<keyword evidence="2 4" id="KW-0808">Transferase</keyword>
<dbReference type="GO" id="GO:0031314">
    <property type="term" value="C:extrinsic component of mitochondrial inner membrane"/>
    <property type="evidence" value="ECO:0007669"/>
    <property type="project" value="UniProtKB-UniRule"/>
</dbReference>
<dbReference type="PROSITE" id="PS01184">
    <property type="entry name" value="UBIE_2"/>
    <property type="match status" value="1"/>
</dbReference>
<name>A0A0F7SMK3_PHARH</name>
<comment type="pathway">
    <text evidence="4">Cofactor biosynthesis; ubiquinone biosynthesis.</text>
</comment>
<feature type="binding site" evidence="4">
    <location>
        <position position="135"/>
    </location>
    <ligand>
        <name>S-adenosyl-L-methionine</name>
        <dbReference type="ChEBI" id="CHEBI:59789"/>
    </ligand>
</feature>
<evidence type="ECO:0000256" key="3">
    <source>
        <dbReference type="ARBA" id="ARBA00022691"/>
    </source>
</evidence>
<dbReference type="NCBIfam" id="TIGR01934">
    <property type="entry name" value="MenG_MenH_UbiE"/>
    <property type="match status" value="1"/>
</dbReference>
<keyword evidence="4" id="KW-0496">Mitochondrion</keyword>
<dbReference type="AlphaFoldDB" id="A0A0F7SMK3"/>
<comment type="subunit">
    <text evidence="4">Component of a multi-subunit COQ enzyme complex, composed of at least COQ3, COQ4, COQ5, COQ6, COQ7 and COQ9.</text>
</comment>
<keyword evidence="1 4" id="KW-0489">Methyltransferase</keyword>
<dbReference type="InterPro" id="IPR029063">
    <property type="entry name" value="SAM-dependent_MTases_sf"/>
</dbReference>
<evidence type="ECO:0000256" key="2">
    <source>
        <dbReference type="ARBA" id="ARBA00022679"/>
    </source>
</evidence>
<proteinExistence type="inferred from homology"/>
<comment type="catalytic activity">
    <reaction evidence="4">
        <text>a 2-methoxy-6-(all-trans-polyprenyl)benzene-1,4-diol + S-adenosyl-L-methionine = a 5-methoxy-2-methyl-3-(all-trans-polyprenyl)benzene-1,4-diol + S-adenosyl-L-homocysteine + H(+)</text>
        <dbReference type="Rhea" id="RHEA:28286"/>
        <dbReference type="Rhea" id="RHEA-COMP:10858"/>
        <dbReference type="Rhea" id="RHEA-COMP:10859"/>
        <dbReference type="ChEBI" id="CHEBI:15378"/>
        <dbReference type="ChEBI" id="CHEBI:57856"/>
        <dbReference type="ChEBI" id="CHEBI:59789"/>
        <dbReference type="ChEBI" id="CHEBI:84166"/>
        <dbReference type="ChEBI" id="CHEBI:84167"/>
        <dbReference type="EC" id="2.1.1.201"/>
    </reaction>
</comment>
<evidence type="ECO:0000256" key="1">
    <source>
        <dbReference type="ARBA" id="ARBA00022603"/>
    </source>
</evidence>
<dbReference type="GO" id="GO:0032259">
    <property type="term" value="P:methylation"/>
    <property type="evidence" value="ECO:0007669"/>
    <property type="project" value="UniProtKB-KW"/>
</dbReference>
<dbReference type="CDD" id="cd02440">
    <property type="entry name" value="AdoMet_MTases"/>
    <property type="match status" value="1"/>
</dbReference>
<feature type="binding site" evidence="4">
    <location>
        <begin position="191"/>
        <end position="192"/>
    </location>
    <ligand>
        <name>S-adenosyl-L-methionine</name>
        <dbReference type="ChEBI" id="CHEBI:59789"/>
    </ligand>
</feature>
<reference evidence="6" key="1">
    <citation type="submission" date="2014-08" db="EMBL/GenBank/DDBJ databases">
        <authorList>
            <person name="Sharma Rahul"/>
            <person name="Thines Marco"/>
        </authorList>
    </citation>
    <scope>NUCLEOTIDE SEQUENCE</scope>
</reference>
<dbReference type="Pfam" id="PF01209">
    <property type="entry name" value="Ubie_methyltran"/>
    <property type="match status" value="1"/>
</dbReference>
<dbReference type="PROSITE" id="PS01183">
    <property type="entry name" value="UBIE_1"/>
    <property type="match status" value="1"/>
</dbReference>
<organism evidence="6">
    <name type="scientific">Phaffia rhodozyma</name>
    <name type="common">Yeast</name>
    <name type="synonym">Xanthophyllomyces dendrorhous</name>
    <dbReference type="NCBI Taxonomy" id="264483"/>
    <lineage>
        <taxon>Eukaryota</taxon>
        <taxon>Fungi</taxon>
        <taxon>Dikarya</taxon>
        <taxon>Basidiomycota</taxon>
        <taxon>Agaricomycotina</taxon>
        <taxon>Tremellomycetes</taxon>
        <taxon>Cystofilobasidiales</taxon>
        <taxon>Mrakiaceae</taxon>
        <taxon>Phaffia</taxon>
    </lineage>
</organism>
<accession>A0A0F7SMK3</accession>
<feature type="compositionally biased region" description="Polar residues" evidence="5">
    <location>
        <begin position="50"/>
        <end position="66"/>
    </location>
</feature>
<sequence>MFAPIRQSLRSTTITSQLARSIRTSSIVQSQPLPSNPVPTSTSSPLASEAETQTSASNKPESSKTTHFGFKTVPEAEKEGMVRGVFSSVASSYDVMNDAMSLGIHRLWKDDFVSTLNPGGRGRQGWSCLDVAGGTGDIAERILDHARLKHADRDVKVEILDINKEMLAEGEKRFRKTMYHGGPQISFTHGNAQALDIPSASKDLYTISFGIRNCTDIPAVLEEAYRVLKPGGIFCCMEFGKVTNPLFAGIYRQYSFSMIPLLGQILASDRDSYQYLIESIERFPSQPDFAQMIREAGFQTGEMREGEGGAWRDLTGGIASIHTAVKL</sequence>
<dbReference type="PROSITE" id="PS51608">
    <property type="entry name" value="SAM_MT_UBIE"/>
    <property type="match status" value="1"/>
</dbReference>
<comment type="subcellular location">
    <subcellularLocation>
        <location evidence="4">Mitochondrion inner membrane</location>
        <topology evidence="4">Peripheral membrane protein</topology>
        <orientation evidence="4">Matrix side</orientation>
    </subcellularLocation>
</comment>
<dbReference type="Gene3D" id="3.40.50.150">
    <property type="entry name" value="Vaccinia Virus protein VP39"/>
    <property type="match status" value="1"/>
</dbReference>
<dbReference type="InterPro" id="IPR023576">
    <property type="entry name" value="UbiE/COQ5_MeTrFase_CS"/>
</dbReference>
<keyword evidence="3 4" id="KW-0949">S-adenosyl-L-methionine</keyword>
<comment type="similarity">
    <text evidence="4">Belongs to the class I-like SAM-binding methyltransferase superfamily. MenG/UbiE family.</text>
</comment>
<dbReference type="PANTHER" id="PTHR43591:SF24">
    <property type="entry name" value="2-METHOXY-6-POLYPRENYL-1,4-BENZOQUINOL METHYLASE, MITOCHONDRIAL"/>
    <property type="match status" value="1"/>
</dbReference>
<keyword evidence="4" id="KW-0999">Mitochondrion inner membrane</keyword>
<dbReference type="InterPro" id="IPR004033">
    <property type="entry name" value="UbiE/COQ5_MeTrFase"/>
</dbReference>
<keyword evidence="4" id="KW-0472">Membrane</keyword>
<evidence type="ECO:0000313" key="6">
    <source>
        <dbReference type="EMBL" id="CDZ98227.1"/>
    </source>
</evidence>
<dbReference type="EMBL" id="LN483326">
    <property type="protein sequence ID" value="CDZ98227.1"/>
    <property type="molecule type" value="Genomic_DNA"/>
</dbReference>
<dbReference type="SUPFAM" id="SSF53335">
    <property type="entry name" value="S-adenosyl-L-methionine-dependent methyltransferases"/>
    <property type="match status" value="1"/>
</dbReference>
<dbReference type="EC" id="2.1.1.201" evidence="4"/>
<dbReference type="PANTHER" id="PTHR43591">
    <property type="entry name" value="METHYLTRANSFERASE"/>
    <property type="match status" value="1"/>
</dbReference>
<comment type="function">
    <text evidence="4">Methyltransferase required for the conversion of 2-polyprenyl-6-methoxy-1,4-benzoquinol (DDMQH2) to 2-polyprenyl-3-methyl-6-methoxy-1,4-benzoquinol (DMQH2).</text>
</comment>
<keyword evidence="4" id="KW-0831">Ubiquinone biosynthesis</keyword>
<dbReference type="UniPathway" id="UPA00232"/>
<feature type="region of interest" description="Disordered" evidence="5">
    <location>
        <begin position="25"/>
        <end position="68"/>
    </location>
</feature>
<dbReference type="GO" id="GO:0008425">
    <property type="term" value="F:2-methoxy-6-polyprenyl-1,4-benzoquinol methyltransferase activity"/>
    <property type="evidence" value="ECO:0007669"/>
    <property type="project" value="UniProtKB-UniRule"/>
</dbReference>
<feature type="binding site" evidence="4">
    <location>
        <position position="161"/>
    </location>
    <ligand>
        <name>S-adenosyl-L-methionine</name>
        <dbReference type="ChEBI" id="CHEBI:59789"/>
    </ligand>
</feature>
<gene>
    <name evidence="4" type="primary">COQ5</name>
</gene>
<protein>
    <recommendedName>
        <fullName evidence="4">2-methoxy-6-polyprenyl-1,4-benzoquinol methylase, mitochondrial</fullName>
        <ecNumber evidence="4">2.1.1.201</ecNumber>
    </recommendedName>
    <alternativeName>
        <fullName evidence="4">Ubiquinone biosynthesis methyltransferase COQ5</fullName>
    </alternativeName>
</protein>
<evidence type="ECO:0000256" key="5">
    <source>
        <dbReference type="SAM" id="MobiDB-lite"/>
    </source>
</evidence>
<evidence type="ECO:0000256" key="4">
    <source>
        <dbReference type="HAMAP-Rule" id="MF_03191"/>
    </source>
</evidence>
<feature type="binding site" evidence="4">
    <location>
        <position position="208"/>
    </location>
    <ligand>
        <name>S-adenosyl-L-methionine</name>
        <dbReference type="ChEBI" id="CHEBI:59789"/>
    </ligand>
</feature>
<dbReference type="HAMAP" id="MF_01813">
    <property type="entry name" value="MenG_UbiE_methyltr"/>
    <property type="match status" value="1"/>
</dbReference>